<proteinExistence type="predicted"/>
<dbReference type="AlphaFoldDB" id="A0A261FSF1"/>
<protein>
    <recommendedName>
        <fullName evidence="2">DUF1648 domain-containing protein</fullName>
    </recommendedName>
</protein>
<name>A0A261FSF1_9BIFI</name>
<dbReference type="InterPro" id="IPR012867">
    <property type="entry name" value="DUF1648"/>
</dbReference>
<evidence type="ECO:0000259" key="2">
    <source>
        <dbReference type="Pfam" id="PF07853"/>
    </source>
</evidence>
<organism evidence="3 4">
    <name type="scientific">Bifidobacterium hapali</name>
    <dbReference type="NCBI Taxonomy" id="1630172"/>
    <lineage>
        <taxon>Bacteria</taxon>
        <taxon>Bacillati</taxon>
        <taxon>Actinomycetota</taxon>
        <taxon>Actinomycetes</taxon>
        <taxon>Bifidobacteriales</taxon>
        <taxon>Bifidobacteriaceae</taxon>
        <taxon>Bifidobacterium</taxon>
    </lineage>
</organism>
<evidence type="ECO:0000256" key="1">
    <source>
        <dbReference type="SAM" id="Phobius"/>
    </source>
</evidence>
<evidence type="ECO:0000313" key="4">
    <source>
        <dbReference type="Proteomes" id="UP000216074"/>
    </source>
</evidence>
<feature type="transmembrane region" description="Helical" evidence="1">
    <location>
        <begin position="54"/>
        <end position="78"/>
    </location>
</feature>
<feature type="transmembrane region" description="Helical" evidence="1">
    <location>
        <begin position="130"/>
        <end position="151"/>
    </location>
</feature>
<dbReference type="EMBL" id="MWWY01000048">
    <property type="protein sequence ID" value="OZG62124.1"/>
    <property type="molecule type" value="Genomic_DNA"/>
</dbReference>
<comment type="caution">
    <text evidence="3">The sequence shown here is derived from an EMBL/GenBank/DDBJ whole genome shotgun (WGS) entry which is preliminary data.</text>
</comment>
<accession>A0A261FSF1</accession>
<dbReference type="Proteomes" id="UP000216074">
    <property type="component" value="Unassembled WGS sequence"/>
</dbReference>
<keyword evidence="1" id="KW-1133">Transmembrane helix</keyword>
<feature type="transmembrane region" description="Helical" evidence="1">
    <location>
        <begin position="215"/>
        <end position="241"/>
    </location>
</feature>
<sequence length="264" mass="27150">MKTSRLPKISLPCAVAMALAVVSGILTVMTAGYLPARVVTHWNGVGVADGWGSAWTLLALAAVALVVALVLLVAHLTVLRGDDARFGADIADLIGLPVVAVFGLIGLAGLQANLSVSQDGLFGLSSLLKFGLTRVFVIAAGLCMVIAAMTVSSGRVRRVVGDDLSTLQHLPPNPHGSCLIDLTVARIRVTWAVLLCVSGLVCVVVAAFSDADNSWYIVPGGIAGLLMLVLPTLAFVAVFAMSNTAVLRLARMDAADVADAAGVD</sequence>
<dbReference type="RefSeq" id="WP_158216479.1">
    <property type="nucleotide sequence ID" value="NZ_MWWY01000048.1"/>
</dbReference>
<keyword evidence="4" id="KW-1185">Reference proteome</keyword>
<feature type="transmembrane region" description="Helical" evidence="1">
    <location>
        <begin position="90"/>
        <end position="110"/>
    </location>
</feature>
<feature type="transmembrane region" description="Helical" evidence="1">
    <location>
        <begin position="189"/>
        <end position="209"/>
    </location>
</feature>
<reference evidence="3 4" key="1">
    <citation type="journal article" date="2017" name="BMC Genomics">
        <title>Comparative genomic and phylogenomic analyses of the Bifidobacteriaceae family.</title>
        <authorList>
            <person name="Lugli G.A."/>
            <person name="Milani C."/>
            <person name="Turroni F."/>
            <person name="Duranti S."/>
            <person name="Mancabelli L."/>
            <person name="Mangifesta M."/>
            <person name="Ferrario C."/>
            <person name="Modesto M."/>
            <person name="Mattarelli P."/>
            <person name="Jiri K."/>
            <person name="van Sinderen D."/>
            <person name="Ventura M."/>
        </authorList>
    </citation>
    <scope>NUCLEOTIDE SEQUENCE [LARGE SCALE GENOMIC DNA]</scope>
    <source>
        <strain evidence="3 4">DSM 100202</strain>
    </source>
</reference>
<feature type="transmembrane region" description="Helical" evidence="1">
    <location>
        <begin position="12"/>
        <end position="34"/>
    </location>
</feature>
<feature type="domain" description="DUF1648" evidence="2">
    <location>
        <begin position="19"/>
        <end position="64"/>
    </location>
</feature>
<dbReference type="Pfam" id="PF07853">
    <property type="entry name" value="DUF1648"/>
    <property type="match status" value="1"/>
</dbReference>
<keyword evidence="1" id="KW-0472">Membrane</keyword>
<evidence type="ECO:0000313" key="3">
    <source>
        <dbReference type="EMBL" id="OZG62124.1"/>
    </source>
</evidence>
<gene>
    <name evidence="3" type="ORF">BHAP_2145</name>
</gene>
<keyword evidence="1" id="KW-0812">Transmembrane</keyword>
<dbReference type="OrthoDB" id="9808690at2"/>